<feature type="region of interest" description="Disordered" evidence="1">
    <location>
        <begin position="518"/>
        <end position="548"/>
    </location>
</feature>
<feature type="region of interest" description="Disordered" evidence="1">
    <location>
        <begin position="1081"/>
        <end position="1101"/>
    </location>
</feature>
<dbReference type="Pfam" id="PF07676">
    <property type="entry name" value="PD40"/>
    <property type="match status" value="2"/>
</dbReference>
<organism evidence="3 4">
    <name type="scientific">Streptomyces bambusae</name>
    <dbReference type="NCBI Taxonomy" id="1550616"/>
    <lineage>
        <taxon>Bacteria</taxon>
        <taxon>Bacillati</taxon>
        <taxon>Actinomycetota</taxon>
        <taxon>Actinomycetes</taxon>
        <taxon>Kitasatosporales</taxon>
        <taxon>Streptomycetaceae</taxon>
        <taxon>Streptomyces</taxon>
    </lineage>
</organism>
<dbReference type="SUPFAM" id="SSF82171">
    <property type="entry name" value="DPP6 N-terminal domain-like"/>
    <property type="match status" value="2"/>
</dbReference>
<dbReference type="Proteomes" id="UP000812013">
    <property type="component" value="Unassembled WGS sequence"/>
</dbReference>
<evidence type="ECO:0000313" key="3">
    <source>
        <dbReference type="EMBL" id="MBW5486633.1"/>
    </source>
</evidence>
<dbReference type="InterPro" id="IPR011659">
    <property type="entry name" value="WD40"/>
</dbReference>
<dbReference type="InterPro" id="IPR051172">
    <property type="entry name" value="Chlamydia_OmcB"/>
</dbReference>
<feature type="domain" description="DUF11" evidence="2">
    <location>
        <begin position="999"/>
        <end position="1105"/>
    </location>
</feature>
<accession>A0ABS6ZHE8</accession>
<dbReference type="PANTHER" id="PTHR34819:SF5">
    <property type="entry name" value="CONSERVED REPEAT DOMAIN PROTEIN"/>
    <property type="match status" value="1"/>
</dbReference>
<feature type="domain" description="DUF11" evidence="2">
    <location>
        <begin position="878"/>
        <end position="987"/>
    </location>
</feature>
<feature type="non-terminal residue" evidence="3">
    <location>
        <position position="1"/>
    </location>
</feature>
<keyword evidence="4" id="KW-1185">Reference proteome</keyword>
<evidence type="ECO:0000256" key="1">
    <source>
        <dbReference type="SAM" id="MobiDB-lite"/>
    </source>
</evidence>
<feature type="compositionally biased region" description="Low complexity" evidence="1">
    <location>
        <begin position="1081"/>
        <end position="1091"/>
    </location>
</feature>
<dbReference type="EMBL" id="WTFF01000442">
    <property type="protein sequence ID" value="MBW5486633.1"/>
    <property type="molecule type" value="Genomic_DNA"/>
</dbReference>
<evidence type="ECO:0000313" key="4">
    <source>
        <dbReference type="Proteomes" id="UP000812013"/>
    </source>
</evidence>
<dbReference type="InterPro" id="IPR001434">
    <property type="entry name" value="OmcB-like_DUF11"/>
</dbReference>
<feature type="domain" description="DUF11" evidence="2">
    <location>
        <begin position="1122"/>
        <end position="1229"/>
    </location>
</feature>
<dbReference type="Gene3D" id="2.120.10.30">
    <property type="entry name" value="TolB, C-terminal domain"/>
    <property type="match status" value="3"/>
</dbReference>
<dbReference type="PANTHER" id="PTHR34819">
    <property type="entry name" value="LARGE CYSTEINE-RICH PERIPLASMIC PROTEIN OMCB"/>
    <property type="match status" value="1"/>
</dbReference>
<dbReference type="Pfam" id="PF01345">
    <property type="entry name" value="DUF11"/>
    <property type="match status" value="4"/>
</dbReference>
<sequence length="1338" mass="136658">PLAAAAAPADAPDPGRIAYAGEGTHHSVHTVADGGSLSPLLPVGTAGNDCQPAARGDDLVWVSDRSGQGEGIYRRTGDGPATLLHTRSGWRLADPVLSPDRQWVAFVSWPNDPGDGLPATRYRCDDRRGRVGTDARPGVWVVRTDGTGLRPVAEDADTPDWSPDGTQLLYTHGPDAFRVPAAGGTPVRVSPPGDTARYPVWEPGGKDRIAYLSPVGDGEGEGDGEGDGNGNYEVVTVPAGAGGATPPTVLAVADPGEGGRLDLAWRPDAGRLLALVGEPYLVDPAAPCRGCPGTPLFDPDQFVPFEMHNVAWYTPAGARPGPLVAGADWEESNIERQRAGLPLDRVQLRAAQGREYGFADPAYAPDARRMAFVRLLGGFLRQAPDLPGRGTVRAPTAIAAPSQGPEIMIGEVEGLAQARSLTYQGMNQGENQSRPAWSPDGTRLAFARRPASTAANPYPRSEIAVVDVSGAPAQWKLLATVARRAEGGMTCRSDDLEPAWSADGTRLAFSRWSECTPVPVPVPAPPGSGGGTSDGSSAPPREGPPTPYADRHIWTANAADGQGQFDVTGAQCGAQCAVIDQRPAYDPRGTDLAFVRQAHYVDISVHAADPAAASGPAASGSAASGPAAAAPTATAGVAAPVGAEAATASLATSEPSMLLLAAADGRSCRRLLPRGTGCPLTVPERPAGQPYADPDSPAWAPGGHRLAVDVRLVARTSGDRRLLVIDPDNDGGPDDHTEFFPGTTGAGQTGPTWEPSTDLHLELTAPEPSLLLDATGKLVLDVRNDGIAPSPRTRVRFTLPAGLTATGPPVPGQGTCTAALVCELGALAAAGGRTRVEIAVKAAALGTHEARADAETALPDHRPADNGATTRITVVVPDLATTATATPAELRIDERTTVEFTVRNSGTAPAENSVLRTTVPAGLTLVTGTACPADGCPLGTLKPGEEKKLTWVYTAAEGLTGTLEGRAVTSTRGGADGNPDNDRAAVDLTFVDPRRPDPAVTVTATPAVLSTGEPSTVTYKVTNLGDAPAKGVTLIPVLPAGMTVLSADPPCPAEGCALGDLAPGASVTVTRVVSSATARTGTATGTVATTGPDGNPANNTASATLVVTDRPPPPPVLYADPAVAVTATPPVAYTGGRITAEITVRNTGALTATGLTLRVTVPPGLAVVSATRPDCETPGGCALPDLTGGQVSAVRLELAAGPALTGAVTGSVTTTGPDAFPRNNTASAPVTVRRPTLELSPPLGPPGSVTQAHGSQFPPGAPVDLRWSRGVTVASAPVVAAADGTFSAPVLILVQDTLGERELTATHAGGAPPLYSPVSAPYLVVPGVLQPSDFQWRR</sequence>
<dbReference type="NCBIfam" id="TIGR01451">
    <property type="entry name" value="B_ant_repeat"/>
    <property type="match status" value="1"/>
</dbReference>
<gene>
    <name evidence="3" type="ORF">GPJ59_33510</name>
</gene>
<comment type="caution">
    <text evidence="3">The sequence shown here is derived from an EMBL/GenBank/DDBJ whole genome shotgun (WGS) entry which is preliminary data.</text>
</comment>
<protein>
    <submittedName>
        <fullName evidence="3">DUF11 domain-containing protein</fullName>
    </submittedName>
</protein>
<dbReference type="InterPro" id="IPR047589">
    <property type="entry name" value="DUF11_rpt"/>
</dbReference>
<feature type="domain" description="DUF11" evidence="2">
    <location>
        <begin position="758"/>
        <end position="871"/>
    </location>
</feature>
<name>A0ABS6ZHE8_9ACTN</name>
<evidence type="ECO:0000259" key="2">
    <source>
        <dbReference type="Pfam" id="PF01345"/>
    </source>
</evidence>
<dbReference type="InterPro" id="IPR013783">
    <property type="entry name" value="Ig-like_fold"/>
</dbReference>
<reference evidence="3 4" key="1">
    <citation type="submission" date="2019-12" db="EMBL/GenBank/DDBJ databases">
        <title>Genome sequence of Streptomyces bambusae.</title>
        <authorList>
            <person name="Bansal K."/>
            <person name="Choksket S."/>
            <person name="Korpole S."/>
            <person name="Patil P.B."/>
        </authorList>
    </citation>
    <scope>NUCLEOTIDE SEQUENCE [LARGE SCALE GENOMIC DNA]</scope>
    <source>
        <strain evidence="3 4">SK60</strain>
    </source>
</reference>
<feature type="region of interest" description="Disordered" evidence="1">
    <location>
        <begin position="182"/>
        <end position="202"/>
    </location>
</feature>
<dbReference type="InterPro" id="IPR011042">
    <property type="entry name" value="6-blade_b-propeller_TolB-like"/>
</dbReference>
<proteinExistence type="predicted"/>
<dbReference type="Gene3D" id="2.60.40.10">
    <property type="entry name" value="Immunoglobulins"/>
    <property type="match status" value="3"/>
</dbReference>